<evidence type="ECO:0000259" key="20">
    <source>
        <dbReference type="PROSITE" id="PS50894"/>
    </source>
</evidence>
<sequence length="1127" mass="125756">MPLFVRHNNKRSLVQYLTTSLIAVVFLSSLAISSVVFFVLYTKSEAQFEQRATEAMTHLSHSLEPYLWHMEEGSVVSLCETFTRLDIVVYINVADHRGNNIYEYGQLGDNTIVKESTIVYEGVEVGSVKLGLTPAVFKQKVFETTWISLLSLLSVVMILGFFTKLVLNKTLRTPLGHLIGRIEAMAAGKYEEGERENRFSEMQVILSKFNEMTEQVRLREDELRVSEQKYRHLFETSIEGILTTDKDFRIAMVNKVMAEMFGYTETEMLGMPVEKLVHADEHDEHGIETDKRRTGHASRYERRFVRKDGSVVSALVSSTPTFDDQGIFNGSFNMVTNITDLRRAQAELKLANDQLERRVVERTDELNKTNRLLQSEIHIRRQTEKAIIEAKESAEEATRAKSEFLANMSHEIRTPMNAIIGMTHLAKMTKLTAVQKDYLNKIDISARSLLGIINDILDMSKVEAGMLAVEATEFRLNEVLEQLATIISPRANEKKLEFLINVDKEVPPVLVGDSMRLSQILINLCNNAVKFTDNGSVVVSIDKVEDCDSDVKLRFSVKDDGIGIRSDQIDRLFEPFTQADTSTTRKYGGSGLGLHLCNRLVELMGGLIGVESEVGKGSTFWFEITLPIRDWDEGESVLPGNMRGMRTLVVDDNPTSRVILKGMLEHIGLRVDLASSGFEAIDKLRESPDGEYSLLVIDWRMPELDGIDTAGKIMLDPMIPVKPPMVMVSAYGNAALVKKSNEMGFKGLLFKPVNQSFLFNLVVEILGKGMVTTTQALTDGRDADRLAGSRVLLAEDNEINRQVAHEILSTMGVRIAEVVNGKEALDYLEDNEVDLVLMDIQMPVMDGYEATAAIRKQVRFRDLPVIAMTAHAMIDDIEESRRSGMNDHIAKPFDPDDLFSMLCKWIPESKVEVDEVKIDEVADEGKETTLPSLAGIDVELGLKRARGNEKLYRNLLLLLEDKYADAADEIEKALAEGLRPDGVSLAHSVKGTSGMLGAMDLFEMASRLEMALDDDSCPDVSAELGAFREALEVVIDSVRIVRAGTTETGLGHDLKVADVEELRAALAELKAPLSRGAPMESRDGAEKVRSLGWPAELETDVAELLRLIAEYDFKKALGLAAELEKRL</sequence>
<keyword evidence="9 15" id="KW-1133">Transmembrane helix</keyword>
<dbReference type="PROSITE" id="PS50110">
    <property type="entry name" value="RESPONSE_REGULATORY"/>
    <property type="match status" value="2"/>
</dbReference>
<dbReference type="EMBL" id="AP026708">
    <property type="protein sequence ID" value="BDQ33154.1"/>
    <property type="molecule type" value="Genomic_DNA"/>
</dbReference>
<dbReference type="SMART" id="SM00086">
    <property type="entry name" value="PAC"/>
    <property type="match status" value="1"/>
</dbReference>
<gene>
    <name evidence="21" type="ORF">JCM14722_06960</name>
</gene>
<evidence type="ECO:0000256" key="11">
    <source>
        <dbReference type="ARBA" id="ARBA00023136"/>
    </source>
</evidence>
<dbReference type="PANTHER" id="PTHR45339">
    <property type="entry name" value="HYBRID SIGNAL TRANSDUCTION HISTIDINE KINASE J"/>
    <property type="match status" value="1"/>
</dbReference>
<dbReference type="SUPFAM" id="SSF47384">
    <property type="entry name" value="Homodimeric domain of signal transducing histidine kinase"/>
    <property type="match status" value="1"/>
</dbReference>
<dbReference type="InterPro" id="IPR001789">
    <property type="entry name" value="Sig_transdc_resp-reg_receiver"/>
</dbReference>
<dbReference type="SUPFAM" id="SSF52172">
    <property type="entry name" value="CheY-like"/>
    <property type="match status" value="2"/>
</dbReference>
<feature type="domain" description="Response regulatory" evidence="17">
    <location>
        <begin position="790"/>
        <end position="906"/>
    </location>
</feature>
<dbReference type="CDD" id="cd00082">
    <property type="entry name" value="HisKA"/>
    <property type="match status" value="1"/>
</dbReference>
<feature type="domain" description="PAS" evidence="18">
    <location>
        <begin position="226"/>
        <end position="284"/>
    </location>
</feature>
<evidence type="ECO:0000256" key="15">
    <source>
        <dbReference type="SAM" id="Phobius"/>
    </source>
</evidence>
<dbReference type="Gene3D" id="1.10.287.130">
    <property type="match status" value="1"/>
</dbReference>
<dbReference type="InterPro" id="IPR011006">
    <property type="entry name" value="CheY-like_superfamily"/>
</dbReference>
<evidence type="ECO:0000256" key="13">
    <source>
        <dbReference type="PROSITE-ProRule" id="PRU00169"/>
    </source>
</evidence>
<accession>A0ABM8AP48</accession>
<keyword evidence="10" id="KW-0902">Two-component regulatory system</keyword>
<keyword evidence="8" id="KW-0067">ATP-binding</keyword>
<dbReference type="InterPro" id="IPR036641">
    <property type="entry name" value="HPT_dom_sf"/>
</dbReference>
<dbReference type="Pfam" id="PF00072">
    <property type="entry name" value="Response_reg"/>
    <property type="match status" value="2"/>
</dbReference>
<dbReference type="CDD" id="cd17546">
    <property type="entry name" value="REC_hyHK_CKI1_RcsC-like"/>
    <property type="match status" value="1"/>
</dbReference>
<dbReference type="InterPro" id="IPR003661">
    <property type="entry name" value="HisK_dim/P_dom"/>
</dbReference>
<dbReference type="InterPro" id="IPR000014">
    <property type="entry name" value="PAS"/>
</dbReference>
<dbReference type="Gene3D" id="3.30.565.10">
    <property type="entry name" value="Histidine kinase-like ATPase, C-terminal domain"/>
    <property type="match status" value="1"/>
</dbReference>
<reference evidence="21" key="1">
    <citation type="submission" date="2022-08" db="EMBL/GenBank/DDBJ databases">
        <title>Genome Sequence of the sulphate-reducing bacterium, Pseudodesulfovibrio portus JCM14722.</title>
        <authorList>
            <person name="Kondo R."/>
            <person name="Kataoka T."/>
        </authorList>
    </citation>
    <scope>NUCLEOTIDE SEQUENCE</scope>
    <source>
        <strain evidence="21">JCM 14722</strain>
    </source>
</reference>
<feature type="modified residue" description="4-aspartylphosphate" evidence="13">
    <location>
        <position position="698"/>
    </location>
</feature>
<dbReference type="InterPro" id="IPR013767">
    <property type="entry name" value="PAS_fold"/>
</dbReference>
<evidence type="ECO:0000256" key="14">
    <source>
        <dbReference type="SAM" id="Coils"/>
    </source>
</evidence>
<evidence type="ECO:0000256" key="6">
    <source>
        <dbReference type="ARBA" id="ARBA00022692"/>
    </source>
</evidence>
<dbReference type="PRINTS" id="PR00344">
    <property type="entry name" value="BCTRLSENSOR"/>
</dbReference>
<dbReference type="Proteomes" id="UP001061361">
    <property type="component" value="Chromosome"/>
</dbReference>
<dbReference type="SUPFAM" id="SSF55874">
    <property type="entry name" value="ATPase domain of HSP90 chaperone/DNA topoisomerase II/histidine kinase"/>
    <property type="match status" value="1"/>
</dbReference>
<evidence type="ECO:0000256" key="8">
    <source>
        <dbReference type="ARBA" id="ARBA00022840"/>
    </source>
</evidence>
<evidence type="ECO:0000256" key="12">
    <source>
        <dbReference type="PROSITE-ProRule" id="PRU00110"/>
    </source>
</evidence>
<proteinExistence type="predicted"/>
<dbReference type="SUPFAM" id="SSF47226">
    <property type="entry name" value="Histidine-containing phosphotransfer domain, HPT domain"/>
    <property type="match status" value="1"/>
</dbReference>
<feature type="transmembrane region" description="Helical" evidence="15">
    <location>
        <begin position="146"/>
        <end position="167"/>
    </location>
</feature>
<organism evidence="21 22">
    <name type="scientific">Pseudodesulfovibrio portus</name>
    <dbReference type="NCBI Taxonomy" id="231439"/>
    <lineage>
        <taxon>Bacteria</taxon>
        <taxon>Pseudomonadati</taxon>
        <taxon>Thermodesulfobacteriota</taxon>
        <taxon>Desulfovibrionia</taxon>
        <taxon>Desulfovibrionales</taxon>
        <taxon>Desulfovibrionaceae</taxon>
    </lineage>
</organism>
<dbReference type="PROSITE" id="PS50113">
    <property type="entry name" value="PAC"/>
    <property type="match status" value="1"/>
</dbReference>
<evidence type="ECO:0000313" key="21">
    <source>
        <dbReference type="EMBL" id="BDQ33154.1"/>
    </source>
</evidence>
<dbReference type="InterPro" id="IPR005467">
    <property type="entry name" value="His_kinase_dom"/>
</dbReference>
<keyword evidence="7" id="KW-0547">Nucleotide-binding</keyword>
<dbReference type="InterPro" id="IPR004358">
    <property type="entry name" value="Sig_transdc_His_kin-like_C"/>
</dbReference>
<dbReference type="InterPro" id="IPR000700">
    <property type="entry name" value="PAS-assoc_C"/>
</dbReference>
<dbReference type="Pfam" id="PF00512">
    <property type="entry name" value="HisKA"/>
    <property type="match status" value="1"/>
</dbReference>
<dbReference type="Pfam" id="PF02518">
    <property type="entry name" value="HATPase_c"/>
    <property type="match status" value="1"/>
</dbReference>
<dbReference type="SMART" id="SM00091">
    <property type="entry name" value="PAS"/>
    <property type="match status" value="1"/>
</dbReference>
<feature type="modified residue" description="Phosphohistidine" evidence="12">
    <location>
        <position position="987"/>
    </location>
</feature>
<dbReference type="InterPro" id="IPR035965">
    <property type="entry name" value="PAS-like_dom_sf"/>
</dbReference>
<keyword evidence="14" id="KW-0175">Coiled coil</keyword>
<feature type="domain" description="Histidine kinase" evidence="16">
    <location>
        <begin position="407"/>
        <end position="628"/>
    </location>
</feature>
<comment type="subcellular location">
    <subcellularLocation>
        <location evidence="2">Cell membrane</location>
        <topology evidence="2">Multi-pass membrane protein</topology>
    </subcellularLocation>
</comment>
<dbReference type="PANTHER" id="PTHR45339:SF1">
    <property type="entry name" value="HYBRID SIGNAL TRANSDUCTION HISTIDINE KINASE J"/>
    <property type="match status" value="1"/>
</dbReference>
<evidence type="ECO:0000313" key="22">
    <source>
        <dbReference type="Proteomes" id="UP001061361"/>
    </source>
</evidence>
<dbReference type="NCBIfam" id="TIGR00229">
    <property type="entry name" value="sensory_box"/>
    <property type="match status" value="1"/>
</dbReference>
<feature type="coiled-coil region" evidence="14">
    <location>
        <begin position="338"/>
        <end position="400"/>
    </location>
</feature>
<evidence type="ECO:0000256" key="2">
    <source>
        <dbReference type="ARBA" id="ARBA00004651"/>
    </source>
</evidence>
<dbReference type="SMART" id="SM00388">
    <property type="entry name" value="HisKA"/>
    <property type="match status" value="1"/>
</dbReference>
<comment type="catalytic activity">
    <reaction evidence="1">
        <text>ATP + protein L-histidine = ADP + protein N-phospho-L-histidine.</text>
        <dbReference type="EC" id="2.7.13.3"/>
    </reaction>
</comment>
<keyword evidence="6 15" id="KW-0812">Transmembrane</keyword>
<dbReference type="InterPro" id="IPR003594">
    <property type="entry name" value="HATPase_dom"/>
</dbReference>
<evidence type="ECO:0000259" key="18">
    <source>
        <dbReference type="PROSITE" id="PS50112"/>
    </source>
</evidence>
<dbReference type="InterPro" id="IPR008207">
    <property type="entry name" value="Sig_transdc_His_kin_Hpt_dom"/>
</dbReference>
<dbReference type="Gene3D" id="3.40.50.2300">
    <property type="match status" value="2"/>
</dbReference>
<dbReference type="InterPro" id="IPR036097">
    <property type="entry name" value="HisK_dim/P_sf"/>
</dbReference>
<evidence type="ECO:0000256" key="5">
    <source>
        <dbReference type="ARBA" id="ARBA00022553"/>
    </source>
</evidence>
<keyword evidence="5 13" id="KW-0597">Phosphoprotein</keyword>
<name>A0ABM8AP48_9BACT</name>
<dbReference type="SMART" id="SM00387">
    <property type="entry name" value="HATPase_c"/>
    <property type="match status" value="1"/>
</dbReference>
<keyword evidence="4" id="KW-1003">Cell membrane</keyword>
<dbReference type="InterPro" id="IPR036890">
    <property type="entry name" value="HATPase_C_sf"/>
</dbReference>
<feature type="domain" description="PAC" evidence="19">
    <location>
        <begin position="298"/>
        <end position="350"/>
    </location>
</feature>
<dbReference type="CDD" id="cd00130">
    <property type="entry name" value="PAS"/>
    <property type="match status" value="1"/>
</dbReference>
<keyword evidence="22" id="KW-1185">Reference proteome</keyword>
<dbReference type="CDD" id="cd16922">
    <property type="entry name" value="HATPase_EvgS-ArcB-TorS-like"/>
    <property type="match status" value="1"/>
</dbReference>
<evidence type="ECO:0000256" key="7">
    <source>
        <dbReference type="ARBA" id="ARBA00022741"/>
    </source>
</evidence>
<evidence type="ECO:0000256" key="10">
    <source>
        <dbReference type="ARBA" id="ARBA00023012"/>
    </source>
</evidence>
<dbReference type="SMART" id="SM00448">
    <property type="entry name" value="REC"/>
    <property type="match status" value="2"/>
</dbReference>
<feature type="transmembrane region" description="Helical" evidence="15">
    <location>
        <begin position="20"/>
        <end position="41"/>
    </location>
</feature>
<feature type="modified residue" description="4-aspartylphosphate" evidence="13">
    <location>
        <position position="839"/>
    </location>
</feature>
<dbReference type="SUPFAM" id="SSF55785">
    <property type="entry name" value="PYP-like sensor domain (PAS domain)"/>
    <property type="match status" value="1"/>
</dbReference>
<dbReference type="InterPro" id="IPR001610">
    <property type="entry name" value="PAC"/>
</dbReference>
<dbReference type="Gene3D" id="1.20.120.160">
    <property type="entry name" value="HPT domain"/>
    <property type="match status" value="1"/>
</dbReference>
<dbReference type="CDD" id="cd00156">
    <property type="entry name" value="REC"/>
    <property type="match status" value="1"/>
</dbReference>
<dbReference type="Pfam" id="PF01627">
    <property type="entry name" value="Hpt"/>
    <property type="match status" value="1"/>
</dbReference>
<feature type="domain" description="HPt" evidence="20">
    <location>
        <begin position="948"/>
        <end position="1048"/>
    </location>
</feature>
<keyword evidence="11 15" id="KW-0472">Membrane</keyword>
<feature type="domain" description="Response regulatory" evidence="17">
    <location>
        <begin position="646"/>
        <end position="766"/>
    </location>
</feature>
<dbReference type="EC" id="2.7.13.3" evidence="3"/>
<evidence type="ECO:0000259" key="17">
    <source>
        <dbReference type="PROSITE" id="PS50110"/>
    </source>
</evidence>
<evidence type="ECO:0000256" key="9">
    <source>
        <dbReference type="ARBA" id="ARBA00022989"/>
    </source>
</evidence>
<evidence type="ECO:0000256" key="1">
    <source>
        <dbReference type="ARBA" id="ARBA00000085"/>
    </source>
</evidence>
<evidence type="ECO:0000259" key="19">
    <source>
        <dbReference type="PROSITE" id="PS50113"/>
    </source>
</evidence>
<dbReference type="PROSITE" id="PS50112">
    <property type="entry name" value="PAS"/>
    <property type="match status" value="1"/>
</dbReference>
<dbReference type="Gene3D" id="3.30.450.20">
    <property type="entry name" value="PAS domain"/>
    <property type="match status" value="1"/>
</dbReference>
<evidence type="ECO:0000259" key="16">
    <source>
        <dbReference type="PROSITE" id="PS50109"/>
    </source>
</evidence>
<dbReference type="PROSITE" id="PS50109">
    <property type="entry name" value="HIS_KIN"/>
    <property type="match status" value="1"/>
</dbReference>
<evidence type="ECO:0000256" key="4">
    <source>
        <dbReference type="ARBA" id="ARBA00022475"/>
    </source>
</evidence>
<dbReference type="RefSeq" id="WP_264983208.1">
    <property type="nucleotide sequence ID" value="NZ_AP026708.1"/>
</dbReference>
<dbReference type="Pfam" id="PF00989">
    <property type="entry name" value="PAS"/>
    <property type="match status" value="1"/>
</dbReference>
<dbReference type="PROSITE" id="PS50894">
    <property type="entry name" value="HPT"/>
    <property type="match status" value="1"/>
</dbReference>
<protein>
    <recommendedName>
        <fullName evidence="3">histidine kinase</fullName>
        <ecNumber evidence="3">2.7.13.3</ecNumber>
    </recommendedName>
</protein>
<evidence type="ECO:0000256" key="3">
    <source>
        <dbReference type="ARBA" id="ARBA00012438"/>
    </source>
</evidence>